<dbReference type="AlphaFoldDB" id="A0A7S1RPR0"/>
<proteinExistence type="predicted"/>
<reference evidence="1" key="1">
    <citation type="submission" date="2021-01" db="EMBL/GenBank/DDBJ databases">
        <authorList>
            <person name="Corre E."/>
            <person name="Pelletier E."/>
            <person name="Niang G."/>
            <person name="Scheremetjew M."/>
            <person name="Finn R."/>
            <person name="Kale V."/>
            <person name="Holt S."/>
            <person name="Cochrane G."/>
            <person name="Meng A."/>
            <person name="Brown T."/>
            <person name="Cohen L."/>
        </authorList>
    </citation>
    <scope>NUCLEOTIDE SEQUENCE</scope>
    <source>
        <strain evidence="1">OF101</strain>
    </source>
</reference>
<dbReference type="SUPFAM" id="SSF57850">
    <property type="entry name" value="RING/U-box"/>
    <property type="match status" value="1"/>
</dbReference>
<gene>
    <name evidence="1" type="ORF">ACAT0790_LOCUS48708</name>
</gene>
<evidence type="ECO:0000313" key="1">
    <source>
        <dbReference type="EMBL" id="CAD9171939.1"/>
    </source>
</evidence>
<dbReference type="Pfam" id="PF13920">
    <property type="entry name" value="zf-C3HC4_3"/>
    <property type="match status" value="1"/>
</dbReference>
<name>A0A7S1RPR0_ALECA</name>
<accession>A0A7S1RPR0</accession>
<dbReference type="InterPro" id="IPR013083">
    <property type="entry name" value="Znf_RING/FYVE/PHD"/>
</dbReference>
<sequence length="201" mass="22510">MPAKKERHAAKVQSEPLLLLMSEGSEHLKPVWEVWSRNSPDGQPPRWRELPELLQTVLEANWLEGLPRVAFEITPTNEIEDCPLAPSRYDLTFGDERQVQHSLRRASLAGWNAKVRRTVRDGEGEDAVALTMTADDQCVVCMERRRTHAFMHSDTGDGHLAVCGACAEAYKAEATAGGAARAVRTCPMCRRPFTAVQRIYQ</sequence>
<evidence type="ECO:0008006" key="2">
    <source>
        <dbReference type="Google" id="ProtNLM"/>
    </source>
</evidence>
<protein>
    <recommendedName>
        <fullName evidence="2">RING-type domain-containing protein</fullName>
    </recommendedName>
</protein>
<dbReference type="EMBL" id="HBGE01081632">
    <property type="protein sequence ID" value="CAD9171939.1"/>
    <property type="molecule type" value="Transcribed_RNA"/>
</dbReference>
<organism evidence="1">
    <name type="scientific">Alexandrium catenella</name>
    <name type="common">Red tide dinoflagellate</name>
    <name type="synonym">Gonyaulax catenella</name>
    <dbReference type="NCBI Taxonomy" id="2925"/>
    <lineage>
        <taxon>Eukaryota</taxon>
        <taxon>Sar</taxon>
        <taxon>Alveolata</taxon>
        <taxon>Dinophyceae</taxon>
        <taxon>Gonyaulacales</taxon>
        <taxon>Pyrocystaceae</taxon>
        <taxon>Alexandrium</taxon>
    </lineage>
</organism>
<dbReference type="Gene3D" id="3.30.40.10">
    <property type="entry name" value="Zinc/RING finger domain, C3HC4 (zinc finger)"/>
    <property type="match status" value="1"/>
</dbReference>